<dbReference type="PANTHER" id="PTHR43046">
    <property type="entry name" value="GDP-MANNOSE MANNOSYL HYDROLASE"/>
    <property type="match status" value="1"/>
</dbReference>
<dbReference type="InterPro" id="IPR020084">
    <property type="entry name" value="NUDIX_hydrolase_CS"/>
</dbReference>
<dbReference type="Gene3D" id="3.90.79.10">
    <property type="entry name" value="Nucleoside Triphosphate Pyrophosphohydrolase"/>
    <property type="match status" value="1"/>
</dbReference>
<proteinExistence type="predicted"/>
<keyword evidence="2 4" id="KW-0378">Hydrolase</keyword>
<accession>A0A3R5XTS6</accession>
<dbReference type="PROSITE" id="PS51462">
    <property type="entry name" value="NUDIX"/>
    <property type="match status" value="1"/>
</dbReference>
<evidence type="ECO:0000256" key="1">
    <source>
        <dbReference type="ARBA" id="ARBA00001946"/>
    </source>
</evidence>
<dbReference type="RefSeq" id="WP_128501392.1">
    <property type="nucleotide sequence ID" value="NZ_CP035107.1"/>
</dbReference>
<comment type="cofactor">
    <cofactor evidence="1">
        <name>Mg(2+)</name>
        <dbReference type="ChEBI" id="CHEBI:18420"/>
    </cofactor>
</comment>
<evidence type="ECO:0000256" key="2">
    <source>
        <dbReference type="ARBA" id="ARBA00022801"/>
    </source>
</evidence>
<feature type="domain" description="Nudix hydrolase" evidence="3">
    <location>
        <begin position="2"/>
        <end position="137"/>
    </location>
</feature>
<dbReference type="InterPro" id="IPR015797">
    <property type="entry name" value="NUDIX_hydrolase-like_dom_sf"/>
</dbReference>
<organism evidence="4 5">
    <name type="scientific">Ornithobacterium rhinotracheale</name>
    <dbReference type="NCBI Taxonomy" id="28251"/>
    <lineage>
        <taxon>Bacteria</taxon>
        <taxon>Pseudomonadati</taxon>
        <taxon>Bacteroidota</taxon>
        <taxon>Flavobacteriia</taxon>
        <taxon>Flavobacteriales</taxon>
        <taxon>Weeksellaceae</taxon>
        <taxon>Ornithobacterium</taxon>
    </lineage>
</organism>
<dbReference type="Proteomes" id="UP000287701">
    <property type="component" value="Chromosome"/>
</dbReference>
<dbReference type="SUPFAM" id="SSF55811">
    <property type="entry name" value="Nudix"/>
    <property type="match status" value="1"/>
</dbReference>
<evidence type="ECO:0000313" key="4">
    <source>
        <dbReference type="EMBL" id="QAR30927.1"/>
    </source>
</evidence>
<evidence type="ECO:0000259" key="3">
    <source>
        <dbReference type="PROSITE" id="PS51462"/>
    </source>
</evidence>
<dbReference type="AlphaFoldDB" id="A0A3R5XTS6"/>
<reference evidence="4 5" key="1">
    <citation type="submission" date="2019-01" db="EMBL/GenBank/DDBJ databases">
        <title>Whole Genome of Ornithobacterium rhinotracheale FARPER-174b.</title>
        <authorList>
            <person name="Tataje-Lavanda L.A."/>
            <person name="Montalvan A."/>
            <person name="Montesinos R."/>
            <person name="Zimic M."/>
            <person name="Fernandez-Sanchez M."/>
            <person name="Fernandez-Diaz M."/>
        </authorList>
    </citation>
    <scope>NUCLEOTIDE SEQUENCE [LARGE SCALE GENOMIC DNA]</scope>
    <source>
        <strain evidence="4 5">FARPER-174b</strain>
    </source>
</reference>
<gene>
    <name evidence="4" type="ORF">EQP59_06055</name>
</gene>
<dbReference type="PROSITE" id="PS00893">
    <property type="entry name" value="NUDIX_BOX"/>
    <property type="match status" value="1"/>
</dbReference>
<dbReference type="GO" id="GO:0016787">
    <property type="term" value="F:hydrolase activity"/>
    <property type="evidence" value="ECO:0007669"/>
    <property type="project" value="UniProtKB-KW"/>
</dbReference>
<dbReference type="OrthoDB" id="9810648at2"/>
<dbReference type="Pfam" id="PF00293">
    <property type="entry name" value="NUDIX"/>
    <property type="match status" value="1"/>
</dbReference>
<evidence type="ECO:0000313" key="5">
    <source>
        <dbReference type="Proteomes" id="UP000287701"/>
    </source>
</evidence>
<dbReference type="EMBL" id="CP035107">
    <property type="protein sequence ID" value="QAR30927.1"/>
    <property type="molecule type" value="Genomic_DNA"/>
</dbReference>
<dbReference type="InterPro" id="IPR000086">
    <property type="entry name" value="NUDIX_hydrolase_dom"/>
</dbReference>
<sequence>MERLDAFTIRVYGILIHNNQLMRLKEPFWGEVLYKMPGGGLEFGEGTLQCLARELKEELNLTLDQAELFYVQEDFIRSKFKTNEQLFTVYYKISCKDLADLQIIDKNIEEVNWIDLDQLSPEDMSLPVDKIVVGKLKSLIKEL</sequence>
<name>A0A3R5XTS6_ORNRH</name>
<dbReference type="PANTHER" id="PTHR43046:SF14">
    <property type="entry name" value="MUTT_NUDIX FAMILY PROTEIN"/>
    <property type="match status" value="1"/>
</dbReference>
<protein>
    <submittedName>
        <fullName evidence="4">NUDIX hydrolase</fullName>
    </submittedName>
</protein>